<dbReference type="Proteomes" id="UP000317043">
    <property type="component" value="Unassembled WGS sequence"/>
</dbReference>
<keyword evidence="9" id="KW-1185">Reference proteome</keyword>
<keyword evidence="6" id="KW-0418">Kinase</keyword>
<dbReference type="OrthoDB" id="7571469at2"/>
<comment type="subcellular location">
    <subcellularLocation>
        <location evidence="1">Cytoplasm</location>
    </subcellularLocation>
</comment>
<evidence type="ECO:0000256" key="4">
    <source>
        <dbReference type="ARBA" id="ARBA00022679"/>
    </source>
</evidence>
<organism evidence="8 9">
    <name type="scientific">Stackebrandtia endophytica</name>
    <dbReference type="NCBI Taxonomy" id="1496996"/>
    <lineage>
        <taxon>Bacteria</taxon>
        <taxon>Bacillati</taxon>
        <taxon>Actinomycetota</taxon>
        <taxon>Actinomycetes</taxon>
        <taxon>Glycomycetales</taxon>
        <taxon>Glycomycetaceae</taxon>
        <taxon>Stackebrandtia</taxon>
    </lineage>
</organism>
<protein>
    <submittedName>
        <fullName evidence="8">Glucose-specific phosphotransferase system IIA component</fullName>
    </submittedName>
</protein>
<dbReference type="RefSeq" id="WP_142037774.1">
    <property type="nucleotide sequence ID" value="NZ_JBHTGS010000001.1"/>
</dbReference>
<evidence type="ECO:0000256" key="3">
    <source>
        <dbReference type="ARBA" id="ARBA00022597"/>
    </source>
</evidence>
<dbReference type="GO" id="GO:0016301">
    <property type="term" value="F:kinase activity"/>
    <property type="evidence" value="ECO:0007669"/>
    <property type="project" value="UniProtKB-KW"/>
</dbReference>
<gene>
    <name evidence="8" type="ORF">FB566_1933</name>
</gene>
<dbReference type="SUPFAM" id="SSF51261">
    <property type="entry name" value="Duplicated hybrid motif"/>
    <property type="match status" value="1"/>
</dbReference>
<evidence type="ECO:0000256" key="1">
    <source>
        <dbReference type="ARBA" id="ARBA00004496"/>
    </source>
</evidence>
<dbReference type="PANTHER" id="PTHR45008">
    <property type="entry name" value="PTS SYSTEM GLUCOSE-SPECIFIC EIIA COMPONENT"/>
    <property type="match status" value="1"/>
</dbReference>
<dbReference type="InterPro" id="IPR001127">
    <property type="entry name" value="PTS_EIIA_1_perm"/>
</dbReference>
<reference evidence="8 9" key="1">
    <citation type="submission" date="2019-06" db="EMBL/GenBank/DDBJ databases">
        <title>Sequencing the genomes of 1000 actinobacteria strains.</title>
        <authorList>
            <person name="Klenk H.-P."/>
        </authorList>
    </citation>
    <scope>NUCLEOTIDE SEQUENCE [LARGE SCALE GENOMIC DNA]</scope>
    <source>
        <strain evidence="8 9">DSM 45928</strain>
    </source>
</reference>
<evidence type="ECO:0000313" key="9">
    <source>
        <dbReference type="Proteomes" id="UP000317043"/>
    </source>
</evidence>
<keyword evidence="5" id="KW-0598">Phosphotransferase system</keyword>
<dbReference type="GO" id="GO:0009401">
    <property type="term" value="P:phosphoenolpyruvate-dependent sugar phosphotransferase system"/>
    <property type="evidence" value="ECO:0007669"/>
    <property type="project" value="UniProtKB-KW"/>
</dbReference>
<evidence type="ECO:0000259" key="7">
    <source>
        <dbReference type="PROSITE" id="PS51093"/>
    </source>
</evidence>
<keyword evidence="2" id="KW-0813">Transport</keyword>
<comment type="caution">
    <text evidence="8">The sequence shown here is derived from an EMBL/GenBank/DDBJ whole genome shotgun (WGS) entry which is preliminary data.</text>
</comment>
<dbReference type="Pfam" id="PF00358">
    <property type="entry name" value="PTS_EIIA_1"/>
    <property type="match status" value="1"/>
</dbReference>
<dbReference type="InterPro" id="IPR011055">
    <property type="entry name" value="Dup_hybrid_motif"/>
</dbReference>
<keyword evidence="4 8" id="KW-0808">Transferase</keyword>
<dbReference type="PANTHER" id="PTHR45008:SF1">
    <property type="entry name" value="PTS SYSTEM GLUCOSE-SPECIFIC EIIA COMPONENT"/>
    <property type="match status" value="1"/>
</dbReference>
<dbReference type="GO" id="GO:0005737">
    <property type="term" value="C:cytoplasm"/>
    <property type="evidence" value="ECO:0007669"/>
    <property type="project" value="UniProtKB-SubCell"/>
</dbReference>
<evidence type="ECO:0000313" key="8">
    <source>
        <dbReference type="EMBL" id="TQL76404.1"/>
    </source>
</evidence>
<dbReference type="InterPro" id="IPR050890">
    <property type="entry name" value="PTS_EIIA_component"/>
</dbReference>
<evidence type="ECO:0000256" key="5">
    <source>
        <dbReference type="ARBA" id="ARBA00022683"/>
    </source>
</evidence>
<proteinExistence type="predicted"/>
<sequence length="148" mass="15332">MTTVVSPVSGKAVDLTYVPNESFASEVVGPGMAIDPVRAVGKAVAPIDGVVDELSPYQFTVHGDDGRGIRVYLGVDTNQLSGKGFHSLVRKGDRVKAGQPVAAWDVTAVESGGCSPIVPVVALHASAGSLDVRTTGPIVSGDALYDWW</sequence>
<evidence type="ECO:0000256" key="6">
    <source>
        <dbReference type="ARBA" id="ARBA00022777"/>
    </source>
</evidence>
<feature type="domain" description="PTS EIIA type-1" evidence="7">
    <location>
        <begin position="20"/>
        <end position="124"/>
    </location>
</feature>
<accession>A0A543AV14</accession>
<dbReference type="InParanoid" id="A0A543AV14"/>
<name>A0A543AV14_9ACTN</name>
<evidence type="ECO:0000256" key="2">
    <source>
        <dbReference type="ARBA" id="ARBA00022448"/>
    </source>
</evidence>
<dbReference type="EMBL" id="VFOW01000001">
    <property type="protein sequence ID" value="TQL76404.1"/>
    <property type="molecule type" value="Genomic_DNA"/>
</dbReference>
<keyword evidence="3" id="KW-0762">Sugar transport</keyword>
<dbReference type="Gene3D" id="2.70.70.10">
    <property type="entry name" value="Glucose Permease (Domain IIA)"/>
    <property type="match status" value="1"/>
</dbReference>
<dbReference type="AlphaFoldDB" id="A0A543AV14"/>
<dbReference type="PROSITE" id="PS51093">
    <property type="entry name" value="PTS_EIIA_TYPE_1"/>
    <property type="match status" value="1"/>
</dbReference>